<gene>
    <name evidence="1" type="ORF">BHV66_04555</name>
</gene>
<evidence type="ECO:0000313" key="1">
    <source>
        <dbReference type="EMBL" id="OKY94932.1"/>
    </source>
</evidence>
<evidence type="ECO:0008006" key="3">
    <source>
        <dbReference type="Google" id="ProtNLM"/>
    </source>
</evidence>
<accession>A0A1Q6F8C6</accession>
<proteinExistence type="predicted"/>
<sequence length="127" mass="14459">MFALLSLALFACDKGIREEAIDAENILGRWRAVEEPDYDWDDSDDDGACDVPMYLGIMTFEHDGRGVADNGEHFAWSLTGRRITVDYGFIPARLTVSEICERRMVWKVLATEAGSVKYYGRIVFERL</sequence>
<dbReference type="RefSeq" id="WP_276679241.1">
    <property type="nucleotide sequence ID" value="NZ_CAJJWD010000015.1"/>
</dbReference>
<organism evidence="1 2">
    <name type="scientific">Alistipes putredinis</name>
    <dbReference type="NCBI Taxonomy" id="28117"/>
    <lineage>
        <taxon>Bacteria</taxon>
        <taxon>Pseudomonadati</taxon>
        <taxon>Bacteroidota</taxon>
        <taxon>Bacteroidia</taxon>
        <taxon>Bacteroidales</taxon>
        <taxon>Rikenellaceae</taxon>
        <taxon>Alistipes</taxon>
    </lineage>
</organism>
<reference evidence="1 2" key="1">
    <citation type="journal article" date="2016" name="Nat. Biotechnol.">
        <title>Measurement of bacterial replication rates in microbial communities.</title>
        <authorList>
            <person name="Brown C.T."/>
            <person name="Olm M.R."/>
            <person name="Thomas B.C."/>
            <person name="Banfield J.F."/>
        </authorList>
    </citation>
    <scope>NUCLEOTIDE SEQUENCE [LARGE SCALE GENOMIC DNA]</scope>
    <source>
        <strain evidence="1">CAG:67_53_122</strain>
    </source>
</reference>
<comment type="caution">
    <text evidence="1">The sequence shown here is derived from an EMBL/GenBank/DDBJ whole genome shotgun (WGS) entry which is preliminary data.</text>
</comment>
<dbReference type="Proteomes" id="UP000187417">
    <property type="component" value="Unassembled WGS sequence"/>
</dbReference>
<protein>
    <recommendedName>
        <fullName evidence="3">Lipocalin-like domain-containing protein</fullName>
    </recommendedName>
</protein>
<name>A0A1Q6F8C6_9BACT</name>
<evidence type="ECO:0000313" key="2">
    <source>
        <dbReference type="Proteomes" id="UP000187417"/>
    </source>
</evidence>
<dbReference type="EMBL" id="MNQH01000024">
    <property type="protein sequence ID" value="OKY94932.1"/>
    <property type="molecule type" value="Genomic_DNA"/>
</dbReference>
<dbReference type="AlphaFoldDB" id="A0A1Q6F8C6"/>